<protein>
    <submittedName>
        <fullName evidence="2">Late control protein</fullName>
    </submittedName>
</protein>
<feature type="region of interest" description="Disordered" evidence="1">
    <location>
        <begin position="257"/>
        <end position="290"/>
    </location>
</feature>
<sequence length="380" mass="41614">MLEKIANTATRLFEKLTNAGGNHMTPAVVLSIDGQAFGTQTMSRIIDVTLDDKRGFEADELTITLSDYDGALAIPSTDSMVKVWLGYVETGVVYKGEYKITGFEHSGAPDQLRISAVAADMAAGLTEQQEKTWSKTTLGAIVETIAKKYSYTPKVHKDLAKISIDHMTQTNESDASFLMRLADQNDAIATIKQQHMLFMPAGQGQTLSGEAIPTVNITRLTGDQHRFTYNTADNFNAVKAYYQPDKKGSARQHVIINADNLEPKKQDKKKTKDKAKAEKTETPINSDGEKTKTLRHLYASKATAERGARAAYKKLKRGRAVFSISLAVGRPDLAPETPIEVTGFKPEIDAETWIVAKVSHSVSDGGYVSGLELEALLKLE</sequence>
<keyword evidence="3" id="KW-1185">Reference proteome</keyword>
<evidence type="ECO:0000256" key="1">
    <source>
        <dbReference type="SAM" id="MobiDB-lite"/>
    </source>
</evidence>
<accession>A0ABY4E4G9</accession>
<evidence type="ECO:0000313" key="3">
    <source>
        <dbReference type="Proteomes" id="UP000832011"/>
    </source>
</evidence>
<organism evidence="2 3">
    <name type="scientific">Vitreoscilla massiliensis</name>
    <dbReference type="NCBI Taxonomy" id="1689272"/>
    <lineage>
        <taxon>Bacteria</taxon>
        <taxon>Pseudomonadati</taxon>
        <taxon>Pseudomonadota</taxon>
        <taxon>Betaproteobacteria</taxon>
        <taxon>Neisseriales</taxon>
        <taxon>Neisseriaceae</taxon>
        <taxon>Vitreoscilla</taxon>
    </lineage>
</organism>
<reference evidence="2 3" key="1">
    <citation type="journal article" date="2022" name="Res Sq">
        <title>Evolution of multicellular longitudinally dividing oral cavity symbionts (Neisseriaceae).</title>
        <authorList>
            <person name="Nyongesa S."/>
            <person name="Weber P."/>
            <person name="Bernet E."/>
            <person name="Pullido F."/>
            <person name="Nieckarz M."/>
            <person name="Delaby M."/>
            <person name="Nieves C."/>
            <person name="Viehboeck T."/>
            <person name="Krause N."/>
            <person name="Rivera-Millot A."/>
            <person name="Nakamura A."/>
            <person name="Vischer N."/>
            <person name="VanNieuwenhze M."/>
            <person name="Brun Y."/>
            <person name="Cava F."/>
            <person name="Bulgheresi S."/>
            <person name="Veyrier F."/>
        </authorList>
    </citation>
    <scope>NUCLEOTIDE SEQUENCE [LARGE SCALE GENOMIC DNA]</scope>
    <source>
        <strain evidence="2 3">SN4</strain>
    </source>
</reference>
<dbReference type="Pfam" id="PF05954">
    <property type="entry name" value="Phage_GPD"/>
    <property type="match status" value="1"/>
</dbReference>
<dbReference type="Proteomes" id="UP000832011">
    <property type="component" value="Chromosome"/>
</dbReference>
<dbReference type="RefSeq" id="WP_058355833.1">
    <property type="nucleotide sequence ID" value="NZ_CABKVG010000008.1"/>
</dbReference>
<dbReference type="EMBL" id="CP091511">
    <property type="protein sequence ID" value="UOO90276.1"/>
    <property type="molecule type" value="Genomic_DNA"/>
</dbReference>
<gene>
    <name evidence="2" type="ORF">LVJ82_04625</name>
</gene>
<proteinExistence type="predicted"/>
<evidence type="ECO:0000313" key="2">
    <source>
        <dbReference type="EMBL" id="UOO90276.1"/>
    </source>
</evidence>
<feature type="compositionally biased region" description="Basic and acidic residues" evidence="1">
    <location>
        <begin position="274"/>
        <end position="290"/>
    </location>
</feature>
<name>A0ABY4E4G9_9NEIS</name>
<dbReference type="SUPFAM" id="SSF69279">
    <property type="entry name" value="Phage tail proteins"/>
    <property type="match status" value="1"/>
</dbReference>